<dbReference type="Proteomes" id="UP000314982">
    <property type="component" value="Unassembled WGS sequence"/>
</dbReference>
<evidence type="ECO:0000313" key="2">
    <source>
        <dbReference type="Ensembl" id="ENSHHUP00000043068.1"/>
    </source>
</evidence>
<reference evidence="3" key="1">
    <citation type="submission" date="2018-06" db="EMBL/GenBank/DDBJ databases">
        <title>Genome assembly of Danube salmon.</title>
        <authorList>
            <person name="Macqueen D.J."/>
            <person name="Gundappa M.K."/>
        </authorList>
    </citation>
    <scope>NUCLEOTIDE SEQUENCE [LARGE SCALE GENOMIC DNA]</scope>
</reference>
<evidence type="ECO:0000256" key="1">
    <source>
        <dbReference type="SAM" id="MobiDB-lite"/>
    </source>
</evidence>
<feature type="region of interest" description="Disordered" evidence="1">
    <location>
        <begin position="120"/>
        <end position="143"/>
    </location>
</feature>
<dbReference type="STRING" id="62062.ENSHHUP00000043068"/>
<name>A0A4W5MYZ4_9TELE</name>
<organism evidence="2 3">
    <name type="scientific">Hucho hucho</name>
    <name type="common">huchen</name>
    <dbReference type="NCBI Taxonomy" id="62062"/>
    <lineage>
        <taxon>Eukaryota</taxon>
        <taxon>Metazoa</taxon>
        <taxon>Chordata</taxon>
        <taxon>Craniata</taxon>
        <taxon>Vertebrata</taxon>
        <taxon>Euteleostomi</taxon>
        <taxon>Actinopterygii</taxon>
        <taxon>Neopterygii</taxon>
        <taxon>Teleostei</taxon>
        <taxon>Protacanthopterygii</taxon>
        <taxon>Salmoniformes</taxon>
        <taxon>Salmonidae</taxon>
        <taxon>Salmoninae</taxon>
        <taxon>Hucho</taxon>
    </lineage>
</organism>
<feature type="compositionally biased region" description="Basic and acidic residues" evidence="1">
    <location>
        <begin position="133"/>
        <end position="143"/>
    </location>
</feature>
<protein>
    <submittedName>
        <fullName evidence="2">Uncharacterized protein</fullName>
    </submittedName>
</protein>
<evidence type="ECO:0000313" key="3">
    <source>
        <dbReference type="Proteomes" id="UP000314982"/>
    </source>
</evidence>
<sequence length="143" mass="16127">MSPAQATSLIFRDNPEGEGEGDPKGGNTCNALSGAFSGVSNIFSFWGESRGSREYQELPRCSLPSSPPLNSISRRQCTELDNRLDLLQQQLNRYRDMQVQRHAGTETCRDRDMQRQRHAGTETCRDMQGQGHAETETCRDRDM</sequence>
<reference evidence="2" key="2">
    <citation type="submission" date="2025-08" db="UniProtKB">
        <authorList>
            <consortium name="Ensembl"/>
        </authorList>
    </citation>
    <scope>IDENTIFICATION</scope>
</reference>
<accession>A0A4W5MYZ4</accession>
<feature type="region of interest" description="Disordered" evidence="1">
    <location>
        <begin position="1"/>
        <end position="28"/>
    </location>
</feature>
<dbReference type="Ensembl" id="ENSHHUT00000044688.1">
    <property type="protein sequence ID" value="ENSHHUP00000043068.1"/>
    <property type="gene ID" value="ENSHHUG00000026484.1"/>
</dbReference>
<dbReference type="AlphaFoldDB" id="A0A4W5MYZ4"/>
<reference evidence="2" key="3">
    <citation type="submission" date="2025-09" db="UniProtKB">
        <authorList>
            <consortium name="Ensembl"/>
        </authorList>
    </citation>
    <scope>IDENTIFICATION</scope>
</reference>
<proteinExistence type="predicted"/>
<keyword evidence="3" id="KW-1185">Reference proteome</keyword>